<dbReference type="Proteomes" id="UP000010164">
    <property type="component" value="Unassembled WGS sequence"/>
</dbReference>
<protein>
    <recommendedName>
        <fullName evidence="4">Lipoprotein</fullName>
    </recommendedName>
</protein>
<gene>
    <name evidence="2" type="ORF">A11A3_05716</name>
</gene>
<keyword evidence="3" id="KW-1185">Reference proteome</keyword>
<comment type="caution">
    <text evidence="2">The sequence shown here is derived from an EMBL/GenBank/DDBJ whole genome shotgun (WGS) entry which is preliminary data.</text>
</comment>
<name>L0WD78_9GAMM</name>
<dbReference type="PROSITE" id="PS51257">
    <property type="entry name" value="PROKAR_LIPOPROTEIN"/>
    <property type="match status" value="1"/>
</dbReference>
<evidence type="ECO:0000313" key="2">
    <source>
        <dbReference type="EMBL" id="EKF74926.1"/>
    </source>
</evidence>
<keyword evidence="1" id="KW-0732">Signal</keyword>
<dbReference type="eggNOG" id="ENOG5031BH2">
    <property type="taxonomic scope" value="Bacteria"/>
</dbReference>
<feature type="chain" id="PRO_5003948490" description="Lipoprotein" evidence="1">
    <location>
        <begin position="21"/>
        <end position="206"/>
    </location>
</feature>
<dbReference type="PATRIC" id="fig|1177179.3.peg.1146"/>
<evidence type="ECO:0000313" key="3">
    <source>
        <dbReference type="Proteomes" id="UP000010164"/>
    </source>
</evidence>
<dbReference type="STRING" id="1177179.A11A3_05716"/>
<dbReference type="EMBL" id="AMRJ01000006">
    <property type="protein sequence ID" value="EKF74926.1"/>
    <property type="molecule type" value="Genomic_DNA"/>
</dbReference>
<sequence>MKRLQYAMMAALVLMLAACATGYHNTKLLDSKSPVEKAPKAPYHSLVVGVLVDHELRPLLEDTIVQKLNAMGIKATAAHTVYGDKGIKGKSRDYLAEKMKEQGFDSALAIHLENKETENMQAGGGASAAAPVNAGLTMQPEVFSPDFYVSQDMYMVREDFWDVAQQAIVWQAHTVSVNTGGMAGLEKGADAFATTIANSIKQANLY</sequence>
<accession>L0WD78</accession>
<organism evidence="2 3">
    <name type="scientific">Alcanivorax hongdengensis A-11-3</name>
    <dbReference type="NCBI Taxonomy" id="1177179"/>
    <lineage>
        <taxon>Bacteria</taxon>
        <taxon>Pseudomonadati</taxon>
        <taxon>Pseudomonadota</taxon>
        <taxon>Gammaproteobacteria</taxon>
        <taxon>Oceanospirillales</taxon>
        <taxon>Alcanivoracaceae</taxon>
        <taxon>Alcanivorax</taxon>
    </lineage>
</organism>
<feature type="signal peptide" evidence="1">
    <location>
        <begin position="1"/>
        <end position="20"/>
    </location>
</feature>
<reference evidence="2 3" key="1">
    <citation type="journal article" date="2012" name="J. Bacteriol.">
        <title>Genome Sequence of the Alkane-Degrading Bacterium Alcanivorax hongdengensis Type Strain A-11-3.</title>
        <authorList>
            <person name="Lai Q."/>
            <person name="Shao Z."/>
        </authorList>
    </citation>
    <scope>NUCLEOTIDE SEQUENCE [LARGE SCALE GENOMIC DNA]</scope>
    <source>
        <strain evidence="2 3">A-11-3</strain>
    </source>
</reference>
<proteinExistence type="predicted"/>
<dbReference type="OrthoDB" id="6077622at2"/>
<evidence type="ECO:0008006" key="4">
    <source>
        <dbReference type="Google" id="ProtNLM"/>
    </source>
</evidence>
<evidence type="ECO:0000256" key="1">
    <source>
        <dbReference type="SAM" id="SignalP"/>
    </source>
</evidence>
<dbReference type="RefSeq" id="WP_008928327.1">
    <property type="nucleotide sequence ID" value="NZ_AMRJ01000006.1"/>
</dbReference>
<dbReference type="AlphaFoldDB" id="L0WD78"/>